<comment type="caution">
    <text evidence="6">The sequence shown here is derived from an EMBL/GenBank/DDBJ whole genome shotgun (WGS) entry which is preliminary data.</text>
</comment>
<comment type="subcellular location">
    <subcellularLocation>
        <location evidence="1">Membrane</location>
    </subcellularLocation>
</comment>
<dbReference type="Gene3D" id="1.20.120.550">
    <property type="entry name" value="Membrane associated eicosanoid/glutathione metabolism-like domain"/>
    <property type="match status" value="1"/>
</dbReference>
<dbReference type="InterPro" id="IPR001129">
    <property type="entry name" value="Membr-assoc_MAPEG"/>
</dbReference>
<evidence type="ECO:0000256" key="1">
    <source>
        <dbReference type="ARBA" id="ARBA00004370"/>
    </source>
</evidence>
<feature type="transmembrane region" description="Helical" evidence="5">
    <location>
        <begin position="116"/>
        <end position="139"/>
    </location>
</feature>
<keyword evidence="2 5" id="KW-0812">Transmembrane</keyword>
<protein>
    <submittedName>
        <fullName evidence="6">MAPEG family protein</fullName>
    </submittedName>
</protein>
<feature type="transmembrane region" description="Helical" evidence="5">
    <location>
        <begin position="70"/>
        <end position="96"/>
    </location>
</feature>
<dbReference type="SUPFAM" id="SSF161084">
    <property type="entry name" value="MAPEG domain-like"/>
    <property type="match status" value="1"/>
</dbReference>
<feature type="transmembrane region" description="Helical" evidence="5">
    <location>
        <begin position="6"/>
        <end position="22"/>
    </location>
</feature>
<accession>A0A2W2BRE5</accession>
<dbReference type="RefSeq" id="WP_111195655.1">
    <property type="nucleotide sequence ID" value="NZ_QKVK01000001.1"/>
</dbReference>
<dbReference type="GO" id="GO:0016020">
    <property type="term" value="C:membrane"/>
    <property type="evidence" value="ECO:0007669"/>
    <property type="project" value="UniProtKB-SubCell"/>
</dbReference>
<dbReference type="AlphaFoldDB" id="A0A2W2BRE5"/>
<dbReference type="InterPro" id="IPR023352">
    <property type="entry name" value="MAPEG-like_dom_sf"/>
</dbReference>
<evidence type="ECO:0000313" key="6">
    <source>
        <dbReference type="EMBL" id="PZF78327.1"/>
    </source>
</evidence>
<keyword evidence="4 5" id="KW-0472">Membrane</keyword>
<evidence type="ECO:0000256" key="3">
    <source>
        <dbReference type="ARBA" id="ARBA00022989"/>
    </source>
</evidence>
<organism evidence="6 7">
    <name type="scientific">Aestuariivirga litoralis</name>
    <dbReference type="NCBI Taxonomy" id="2650924"/>
    <lineage>
        <taxon>Bacteria</taxon>
        <taxon>Pseudomonadati</taxon>
        <taxon>Pseudomonadota</taxon>
        <taxon>Alphaproteobacteria</taxon>
        <taxon>Hyphomicrobiales</taxon>
        <taxon>Aestuariivirgaceae</taxon>
        <taxon>Aestuariivirga</taxon>
    </lineage>
</organism>
<evidence type="ECO:0000313" key="7">
    <source>
        <dbReference type="Proteomes" id="UP000248795"/>
    </source>
</evidence>
<dbReference type="Proteomes" id="UP000248795">
    <property type="component" value="Unassembled WGS sequence"/>
</dbReference>
<dbReference type="Pfam" id="PF01124">
    <property type="entry name" value="MAPEG"/>
    <property type="match status" value="1"/>
</dbReference>
<evidence type="ECO:0000256" key="2">
    <source>
        <dbReference type="ARBA" id="ARBA00022692"/>
    </source>
</evidence>
<gene>
    <name evidence="6" type="ORF">DK847_00425</name>
</gene>
<proteinExistence type="predicted"/>
<keyword evidence="3 5" id="KW-1133">Transmembrane helix</keyword>
<name>A0A2W2BRE5_9HYPH</name>
<reference evidence="7" key="1">
    <citation type="submission" date="2018-06" db="EMBL/GenBank/DDBJ databases">
        <title>Aestuariibacter litoralis strain KCTC 52945T.</title>
        <authorList>
            <person name="Li X."/>
            <person name="Salam N."/>
            <person name="Li J.-L."/>
            <person name="Chen Y.-M."/>
            <person name="Yang Z.-W."/>
            <person name="Zhang L.-Y."/>
            <person name="Han M.-X."/>
            <person name="Xiao M."/>
            <person name="Li W.-J."/>
        </authorList>
    </citation>
    <scope>NUCLEOTIDE SEQUENCE [LARGE SCALE GENOMIC DNA]</scope>
    <source>
        <strain evidence="7">KCTC 52945</strain>
    </source>
</reference>
<dbReference type="EMBL" id="QKVK01000001">
    <property type="protein sequence ID" value="PZF78327.1"/>
    <property type="molecule type" value="Genomic_DNA"/>
</dbReference>
<evidence type="ECO:0000256" key="5">
    <source>
        <dbReference type="SAM" id="Phobius"/>
    </source>
</evidence>
<evidence type="ECO:0000256" key="4">
    <source>
        <dbReference type="ARBA" id="ARBA00023136"/>
    </source>
</evidence>
<sequence length="141" mass="16447">MTIVQWLLLPAFVHVFWLLFLARRMGTARVQAVKAGQVNIRDVALDNSRWPDEIRKLSNNYDNQFQLPMLFYAILPLLILLVKVDWFSVVLAWVFIASRIVHSVIHTGDNVVLNRFRAFVFGFITLVTLWAWFALRLYVIG</sequence>
<keyword evidence="7" id="KW-1185">Reference proteome</keyword>